<dbReference type="GO" id="GO:0003700">
    <property type="term" value="F:DNA-binding transcription factor activity"/>
    <property type="evidence" value="ECO:0007669"/>
    <property type="project" value="InterPro"/>
</dbReference>
<evidence type="ECO:0000256" key="3">
    <source>
        <dbReference type="ARBA" id="ARBA00022833"/>
    </source>
</evidence>
<comment type="caution">
    <text evidence="10">The sequence shown here is derived from an EMBL/GenBank/DDBJ whole genome shotgun (WGS) entry which is preliminary data.</text>
</comment>
<keyword evidence="2" id="KW-0678">Repressor</keyword>
<dbReference type="SUPFAM" id="SSF46785">
    <property type="entry name" value="Winged helix' DNA-binding domain"/>
    <property type="match status" value="1"/>
</dbReference>
<evidence type="ECO:0000256" key="6">
    <source>
        <dbReference type="ARBA" id="ARBA00023163"/>
    </source>
</evidence>
<keyword evidence="6" id="KW-0804">Transcription</keyword>
<dbReference type="InterPro" id="IPR043135">
    <property type="entry name" value="Fur_C"/>
</dbReference>
<gene>
    <name evidence="10" type="ORF">IAB67_03850</name>
</gene>
<keyword evidence="8" id="KW-0408">Iron</keyword>
<feature type="binding site" evidence="7">
    <location>
        <position position="108"/>
    </location>
    <ligand>
        <name>Zn(2+)</name>
        <dbReference type="ChEBI" id="CHEBI:29105"/>
    </ligand>
</feature>
<feature type="binding site" evidence="7">
    <location>
        <position position="148"/>
    </location>
    <ligand>
        <name>Zn(2+)</name>
        <dbReference type="ChEBI" id="CHEBI:29105"/>
    </ligand>
</feature>
<dbReference type="GO" id="GO:0008270">
    <property type="term" value="F:zinc ion binding"/>
    <property type="evidence" value="ECO:0007669"/>
    <property type="project" value="TreeGrafter"/>
</dbReference>
<keyword evidence="3 7" id="KW-0862">Zinc</keyword>
<feature type="binding site" evidence="8">
    <location>
        <position position="120"/>
    </location>
    <ligand>
        <name>Fe cation</name>
        <dbReference type="ChEBI" id="CHEBI:24875"/>
    </ligand>
</feature>
<evidence type="ECO:0000256" key="8">
    <source>
        <dbReference type="PIRSR" id="PIRSR602481-2"/>
    </source>
</evidence>
<dbReference type="GO" id="GO:0045892">
    <property type="term" value="P:negative regulation of DNA-templated transcription"/>
    <property type="evidence" value="ECO:0007669"/>
    <property type="project" value="TreeGrafter"/>
</dbReference>
<dbReference type="InterPro" id="IPR002481">
    <property type="entry name" value="FUR"/>
</dbReference>
<sequence>MNRTTMSVPSAASPKANSDRSKPVLPGKYSRQRELVYRAVMESSEHPTAEAVYQKVRCDCPDISLGTVYRNLGRLAECGAIRKIGVPEGSDHFDGTLREHYHLFCTSCGCVCDVDLPELEGLQQVVEQRTGFAVTGHDLILRGLCEDCRKKSEKENAQ</sequence>
<dbReference type="PANTHER" id="PTHR33202:SF7">
    <property type="entry name" value="FERRIC UPTAKE REGULATION PROTEIN"/>
    <property type="match status" value="1"/>
</dbReference>
<dbReference type="GO" id="GO:1900376">
    <property type="term" value="P:regulation of secondary metabolite biosynthetic process"/>
    <property type="evidence" value="ECO:0007669"/>
    <property type="project" value="TreeGrafter"/>
</dbReference>
<keyword evidence="7" id="KW-0479">Metal-binding</keyword>
<dbReference type="InterPro" id="IPR036388">
    <property type="entry name" value="WH-like_DNA-bd_sf"/>
</dbReference>
<comment type="cofactor">
    <cofactor evidence="8">
        <name>Mn(2+)</name>
        <dbReference type="ChEBI" id="CHEBI:29035"/>
    </cofactor>
    <cofactor evidence="8">
        <name>Fe(2+)</name>
        <dbReference type="ChEBI" id="CHEBI:29033"/>
    </cofactor>
    <text evidence="8">Binds 1 Mn(2+) or Fe(2+) ion per subunit.</text>
</comment>
<dbReference type="EMBL" id="DVMR01000034">
    <property type="protein sequence ID" value="HIU43412.1"/>
    <property type="molecule type" value="Genomic_DNA"/>
</dbReference>
<dbReference type="CDD" id="cd07153">
    <property type="entry name" value="Fur_like"/>
    <property type="match status" value="1"/>
</dbReference>
<evidence type="ECO:0000313" key="11">
    <source>
        <dbReference type="Proteomes" id="UP000824073"/>
    </source>
</evidence>
<keyword evidence="5" id="KW-0238">DNA-binding</keyword>
<feature type="region of interest" description="Disordered" evidence="9">
    <location>
        <begin position="1"/>
        <end position="26"/>
    </location>
</feature>
<evidence type="ECO:0000256" key="1">
    <source>
        <dbReference type="ARBA" id="ARBA00007957"/>
    </source>
</evidence>
<dbReference type="Proteomes" id="UP000824073">
    <property type="component" value="Unassembled WGS sequence"/>
</dbReference>
<evidence type="ECO:0000256" key="7">
    <source>
        <dbReference type="PIRSR" id="PIRSR602481-1"/>
    </source>
</evidence>
<name>A0A9D1IU56_9CLOT</name>
<evidence type="ECO:0000256" key="9">
    <source>
        <dbReference type="SAM" id="MobiDB-lite"/>
    </source>
</evidence>
<dbReference type="Gene3D" id="1.10.10.10">
    <property type="entry name" value="Winged helix-like DNA-binding domain superfamily/Winged helix DNA-binding domain"/>
    <property type="match status" value="1"/>
</dbReference>
<keyword evidence="4" id="KW-0805">Transcription regulation</keyword>
<dbReference type="PANTHER" id="PTHR33202">
    <property type="entry name" value="ZINC UPTAKE REGULATION PROTEIN"/>
    <property type="match status" value="1"/>
</dbReference>
<feature type="binding site" evidence="7">
    <location>
        <position position="145"/>
    </location>
    <ligand>
        <name>Zn(2+)</name>
        <dbReference type="ChEBI" id="CHEBI:29105"/>
    </ligand>
</feature>
<evidence type="ECO:0000256" key="2">
    <source>
        <dbReference type="ARBA" id="ARBA00022491"/>
    </source>
</evidence>
<reference evidence="10" key="2">
    <citation type="journal article" date="2021" name="PeerJ">
        <title>Extensive microbial diversity within the chicken gut microbiome revealed by metagenomics and culture.</title>
        <authorList>
            <person name="Gilroy R."/>
            <person name="Ravi A."/>
            <person name="Getino M."/>
            <person name="Pursley I."/>
            <person name="Horton D.L."/>
            <person name="Alikhan N.F."/>
            <person name="Baker D."/>
            <person name="Gharbi K."/>
            <person name="Hall N."/>
            <person name="Watson M."/>
            <person name="Adriaenssens E.M."/>
            <person name="Foster-Nyarko E."/>
            <person name="Jarju S."/>
            <person name="Secka A."/>
            <person name="Antonio M."/>
            <person name="Oren A."/>
            <person name="Chaudhuri R.R."/>
            <person name="La Ragione R."/>
            <person name="Hildebrand F."/>
            <person name="Pallen M.J."/>
        </authorList>
    </citation>
    <scope>NUCLEOTIDE SEQUENCE</scope>
    <source>
        <strain evidence="10">CHK191-8634</strain>
    </source>
</reference>
<evidence type="ECO:0000256" key="4">
    <source>
        <dbReference type="ARBA" id="ARBA00023015"/>
    </source>
</evidence>
<dbReference type="GO" id="GO:0000976">
    <property type="term" value="F:transcription cis-regulatory region binding"/>
    <property type="evidence" value="ECO:0007669"/>
    <property type="project" value="TreeGrafter"/>
</dbReference>
<dbReference type="Pfam" id="PF01475">
    <property type="entry name" value="FUR"/>
    <property type="match status" value="1"/>
</dbReference>
<feature type="compositionally biased region" description="Polar residues" evidence="9">
    <location>
        <begin position="1"/>
        <end position="10"/>
    </location>
</feature>
<evidence type="ECO:0000313" key="10">
    <source>
        <dbReference type="EMBL" id="HIU43412.1"/>
    </source>
</evidence>
<dbReference type="Gene3D" id="3.30.1490.190">
    <property type="match status" value="1"/>
</dbReference>
<evidence type="ECO:0000256" key="5">
    <source>
        <dbReference type="ARBA" id="ARBA00023125"/>
    </source>
</evidence>
<dbReference type="InterPro" id="IPR036390">
    <property type="entry name" value="WH_DNA-bd_sf"/>
</dbReference>
<reference evidence="10" key="1">
    <citation type="submission" date="2020-10" db="EMBL/GenBank/DDBJ databases">
        <authorList>
            <person name="Gilroy R."/>
        </authorList>
    </citation>
    <scope>NUCLEOTIDE SEQUENCE</scope>
    <source>
        <strain evidence="10">CHK191-8634</strain>
    </source>
</reference>
<feature type="binding site" evidence="8">
    <location>
        <position position="137"/>
    </location>
    <ligand>
        <name>Fe cation</name>
        <dbReference type="ChEBI" id="CHEBI:24875"/>
    </ligand>
</feature>
<dbReference type="AlphaFoldDB" id="A0A9D1IU56"/>
<comment type="similarity">
    <text evidence="1">Belongs to the Fur family.</text>
</comment>
<organism evidence="10 11">
    <name type="scientific">Candidatus Ventrousia excrementavium</name>
    <dbReference type="NCBI Taxonomy" id="2840961"/>
    <lineage>
        <taxon>Bacteria</taxon>
        <taxon>Bacillati</taxon>
        <taxon>Bacillota</taxon>
        <taxon>Clostridia</taxon>
        <taxon>Eubacteriales</taxon>
        <taxon>Clostridiaceae</taxon>
        <taxon>Clostridiaceae incertae sedis</taxon>
        <taxon>Candidatus Ventrousia</taxon>
    </lineage>
</organism>
<feature type="binding site" evidence="7">
    <location>
        <position position="105"/>
    </location>
    <ligand>
        <name>Zn(2+)</name>
        <dbReference type="ChEBI" id="CHEBI:29105"/>
    </ligand>
</feature>
<protein>
    <submittedName>
        <fullName evidence="10">Transcriptional repressor</fullName>
    </submittedName>
</protein>
<comment type="cofactor">
    <cofactor evidence="7">
        <name>Zn(2+)</name>
        <dbReference type="ChEBI" id="CHEBI:29105"/>
    </cofactor>
    <text evidence="7">Binds 1 zinc ion per subunit.</text>
</comment>
<proteinExistence type="inferred from homology"/>
<accession>A0A9D1IU56</accession>